<evidence type="ECO:0000256" key="3">
    <source>
        <dbReference type="ARBA" id="ARBA00022553"/>
    </source>
</evidence>
<accession>A0A0A8VEZ9</accession>
<evidence type="ECO:0000256" key="1">
    <source>
        <dbReference type="ARBA" id="ARBA00000085"/>
    </source>
</evidence>
<keyword evidence="16" id="KW-1185">Reference proteome</keyword>
<evidence type="ECO:0000256" key="5">
    <source>
        <dbReference type="ARBA" id="ARBA00022729"/>
    </source>
</evidence>
<gene>
    <name evidence="15" type="primary">bvgS</name>
    <name evidence="14" type="ORF">CSF007_5930</name>
    <name evidence="15" type="ORF">NCTC10476_00931</name>
</gene>
<evidence type="ECO:0000256" key="2">
    <source>
        <dbReference type="ARBA" id="ARBA00012438"/>
    </source>
</evidence>
<evidence type="ECO:0000259" key="13">
    <source>
        <dbReference type="PROSITE" id="PS50110"/>
    </source>
</evidence>
<dbReference type="EC" id="2.7.13.3" evidence="2"/>
<dbReference type="InterPro" id="IPR003661">
    <property type="entry name" value="HisK_dim/P_dom"/>
</dbReference>
<dbReference type="RefSeq" id="WP_004716983.1">
    <property type="nucleotide sequence ID" value="NZ_CCYO01000002.1"/>
</dbReference>
<dbReference type="InterPro" id="IPR001638">
    <property type="entry name" value="Solute-binding_3/MltF_N"/>
</dbReference>
<feature type="chain" id="PRO_5033216915" description="histidine kinase" evidence="11">
    <location>
        <begin position="22"/>
        <end position="1063"/>
    </location>
</feature>
<dbReference type="InterPro" id="IPR011006">
    <property type="entry name" value="CheY-like_superfamily"/>
</dbReference>
<feature type="domain" description="Response regulatory" evidence="13">
    <location>
        <begin position="829"/>
        <end position="948"/>
    </location>
</feature>
<dbReference type="Pfam" id="PF00512">
    <property type="entry name" value="HisKA"/>
    <property type="match status" value="1"/>
</dbReference>
<dbReference type="FunFam" id="3.30.565.10:FF:000010">
    <property type="entry name" value="Sensor histidine kinase RcsC"/>
    <property type="match status" value="1"/>
</dbReference>
<dbReference type="SUPFAM" id="SSF55874">
    <property type="entry name" value="ATPase domain of HSP90 chaperone/DNA topoisomerase II/histidine kinase"/>
    <property type="match status" value="1"/>
</dbReference>
<evidence type="ECO:0000256" key="8">
    <source>
        <dbReference type="ARBA" id="ARBA00023012"/>
    </source>
</evidence>
<dbReference type="Proteomes" id="UP000255169">
    <property type="component" value="Unassembled WGS sequence"/>
</dbReference>
<evidence type="ECO:0000256" key="7">
    <source>
        <dbReference type="ARBA" id="ARBA00022777"/>
    </source>
</evidence>
<dbReference type="GeneID" id="66878917"/>
<dbReference type="Pfam" id="PF00072">
    <property type="entry name" value="Response_reg"/>
    <property type="match status" value="1"/>
</dbReference>
<evidence type="ECO:0000256" key="11">
    <source>
        <dbReference type="SAM" id="SignalP"/>
    </source>
</evidence>
<dbReference type="PANTHER" id="PTHR43047">
    <property type="entry name" value="TWO-COMPONENT HISTIDINE PROTEIN KINASE"/>
    <property type="match status" value="1"/>
</dbReference>
<reference evidence="15 16" key="2">
    <citation type="submission" date="2018-06" db="EMBL/GenBank/DDBJ databases">
        <authorList>
            <consortium name="Pathogen Informatics"/>
            <person name="Doyle S."/>
        </authorList>
    </citation>
    <scope>NUCLEOTIDE SEQUENCE [LARGE SCALE GENOMIC DNA]</scope>
    <source>
        <strain evidence="15 16">NCTC10476</strain>
    </source>
</reference>
<dbReference type="InterPro" id="IPR003594">
    <property type="entry name" value="HATPase_dom"/>
</dbReference>
<keyword evidence="4 14" id="KW-0808">Transferase</keyword>
<dbReference type="Gene3D" id="3.40.190.10">
    <property type="entry name" value="Periplasmic binding protein-like II"/>
    <property type="match status" value="4"/>
</dbReference>
<feature type="modified residue" description="4-aspartylphosphate" evidence="9">
    <location>
        <position position="878"/>
    </location>
</feature>
<dbReference type="CDD" id="cd00082">
    <property type="entry name" value="HisKA"/>
    <property type="match status" value="1"/>
</dbReference>
<feature type="transmembrane region" description="Helical" evidence="10">
    <location>
        <begin position="530"/>
        <end position="551"/>
    </location>
</feature>
<keyword evidence="5 11" id="KW-0732">Signal</keyword>
<dbReference type="SUPFAM" id="SSF47226">
    <property type="entry name" value="Histidine-containing phosphotransfer domain, HPT domain"/>
    <property type="match status" value="1"/>
</dbReference>
<organism evidence="14">
    <name type="scientific">Yersinia ruckeri</name>
    <dbReference type="NCBI Taxonomy" id="29486"/>
    <lineage>
        <taxon>Bacteria</taxon>
        <taxon>Pseudomonadati</taxon>
        <taxon>Pseudomonadota</taxon>
        <taxon>Gammaproteobacteria</taxon>
        <taxon>Enterobacterales</taxon>
        <taxon>Yersiniaceae</taxon>
        <taxon>Yersinia</taxon>
    </lineage>
</organism>
<evidence type="ECO:0000313" key="15">
    <source>
        <dbReference type="EMBL" id="SUP99694.1"/>
    </source>
</evidence>
<keyword evidence="10" id="KW-1133">Transmembrane helix</keyword>
<comment type="catalytic activity">
    <reaction evidence="1">
        <text>ATP + protein L-histidine = ADP + protein N-phospho-L-histidine.</text>
        <dbReference type="EC" id="2.7.13.3"/>
    </reaction>
</comment>
<protein>
    <recommendedName>
        <fullName evidence="2">histidine kinase</fullName>
        <ecNumber evidence="2">2.7.13.3</ecNumber>
    </recommendedName>
</protein>
<dbReference type="CDD" id="cd13705">
    <property type="entry name" value="PBP2_BvgS_D1"/>
    <property type="match status" value="1"/>
</dbReference>
<dbReference type="Gene3D" id="3.30.565.10">
    <property type="entry name" value="Histidine kinase-like ATPase, C-terminal domain"/>
    <property type="match status" value="1"/>
</dbReference>
<evidence type="ECO:0000313" key="16">
    <source>
        <dbReference type="Proteomes" id="UP000255169"/>
    </source>
</evidence>
<dbReference type="SMART" id="SM00388">
    <property type="entry name" value="HisKA"/>
    <property type="match status" value="1"/>
</dbReference>
<evidence type="ECO:0000256" key="6">
    <source>
        <dbReference type="ARBA" id="ARBA00022741"/>
    </source>
</evidence>
<dbReference type="PANTHER" id="PTHR43047:SF72">
    <property type="entry name" value="OSMOSENSING HISTIDINE PROTEIN KINASE SLN1"/>
    <property type="match status" value="1"/>
</dbReference>
<dbReference type="SMART" id="SM00062">
    <property type="entry name" value="PBPb"/>
    <property type="match status" value="2"/>
</dbReference>
<dbReference type="PROSITE" id="PS50110">
    <property type="entry name" value="RESPONSE_REGULATORY"/>
    <property type="match status" value="1"/>
</dbReference>
<evidence type="ECO:0000256" key="10">
    <source>
        <dbReference type="SAM" id="Phobius"/>
    </source>
</evidence>
<dbReference type="PROSITE" id="PS50109">
    <property type="entry name" value="HIS_KIN"/>
    <property type="match status" value="1"/>
</dbReference>
<dbReference type="InterPro" id="IPR004358">
    <property type="entry name" value="Sig_transdc_His_kin-like_C"/>
</dbReference>
<dbReference type="STRING" id="29486.UGYR_15600"/>
<name>A0A0A8VEZ9_YERRU</name>
<dbReference type="CDD" id="cd13707">
    <property type="entry name" value="PBP2_BvgS_D2"/>
    <property type="match status" value="1"/>
</dbReference>
<feature type="domain" description="Histidine kinase" evidence="12">
    <location>
        <begin position="583"/>
        <end position="802"/>
    </location>
</feature>
<dbReference type="SUPFAM" id="SSF47384">
    <property type="entry name" value="Homodimeric domain of signal transducing histidine kinase"/>
    <property type="match status" value="1"/>
</dbReference>
<dbReference type="PRINTS" id="PR00344">
    <property type="entry name" value="BCTRLSENSOR"/>
</dbReference>
<keyword evidence="10" id="KW-0472">Membrane</keyword>
<dbReference type="InterPro" id="IPR049870">
    <property type="entry name" value="BvgS-like_periplasmic1"/>
</dbReference>
<dbReference type="GO" id="GO:0005886">
    <property type="term" value="C:plasma membrane"/>
    <property type="evidence" value="ECO:0007669"/>
    <property type="project" value="UniProtKB-SubCell"/>
</dbReference>
<dbReference type="SMART" id="SM00387">
    <property type="entry name" value="HATPase_c"/>
    <property type="match status" value="1"/>
</dbReference>
<dbReference type="Gene3D" id="1.10.287.130">
    <property type="match status" value="1"/>
</dbReference>
<evidence type="ECO:0000256" key="9">
    <source>
        <dbReference type="PROSITE-ProRule" id="PRU00169"/>
    </source>
</evidence>
<dbReference type="InterPro" id="IPR049871">
    <property type="entry name" value="BvgS-like_periplasmic2"/>
</dbReference>
<dbReference type="InterPro" id="IPR036890">
    <property type="entry name" value="HATPase_C_sf"/>
</dbReference>
<dbReference type="EMBL" id="LN681231">
    <property type="protein sequence ID" value="CEK26943.1"/>
    <property type="molecule type" value="Genomic_DNA"/>
</dbReference>
<dbReference type="OrthoDB" id="9770795at2"/>
<dbReference type="SMART" id="SM00448">
    <property type="entry name" value="REC"/>
    <property type="match status" value="1"/>
</dbReference>
<dbReference type="InterPro" id="IPR036097">
    <property type="entry name" value="HisK_dim/P_sf"/>
</dbReference>
<keyword evidence="8" id="KW-0902">Two-component regulatory system</keyword>
<dbReference type="SUPFAM" id="SSF52172">
    <property type="entry name" value="CheY-like"/>
    <property type="match status" value="1"/>
</dbReference>
<dbReference type="EMBL" id="UHJG01000001">
    <property type="protein sequence ID" value="SUP99694.1"/>
    <property type="molecule type" value="Genomic_DNA"/>
</dbReference>
<keyword evidence="6" id="KW-0547">Nucleotide-binding</keyword>
<proteinExistence type="predicted"/>
<dbReference type="CDD" id="cd17546">
    <property type="entry name" value="REC_hyHK_CKI1_RcsC-like"/>
    <property type="match status" value="1"/>
</dbReference>
<dbReference type="InterPro" id="IPR001789">
    <property type="entry name" value="Sig_transdc_resp-reg_receiver"/>
</dbReference>
<keyword evidence="3 9" id="KW-0597">Phosphoprotein</keyword>
<dbReference type="Gene3D" id="1.20.120.160">
    <property type="entry name" value="HPT domain"/>
    <property type="match status" value="1"/>
</dbReference>
<dbReference type="InterPro" id="IPR005467">
    <property type="entry name" value="His_kinase_dom"/>
</dbReference>
<sequence length="1063" mass="118170">MKYLWLLLTIIQLGLPLSVRADDPARYNLISSINVPIDQTFATQKNDWRGKTLRVGILSDNLSPYNIIVDDDLYGLNADYLDYIQQATGAYIAIYGFADLAQLNLAMKNQQIDLLFGIPQNGSTPNLFSSRPYYVSNLRVLRNRQNSRAIMLNSKDSRIAISKITGMQAYDEINNQTAHVNLFDSNLQAVYSLLNGTNDYFIADETSASFIIDQLQLGQIYQIESAIKLGNLSLVFSSSHKSLIEILDQVISNLPMETVNIIQNRWSKKIPSYRDTGNADLSPLEQEWVKENPQVHYAIIENDYPFSYRGSDGEPHGYIVAILNIIAQNTGLKFIPVWGSNPQQTDQQVNEKKALFRAALPLTRGFKEHYDSTIPIYRALWGVYINEYTESISTWKDLAGKRIGVINGSLALHLIPPASTIVSFGNSKSLYDALANGQIDGLVDNVISANFIVLSRYSGAIKLAFAANNIAYPIAFGIRPDSPLLLSILNKNLLQIPPATLQSLRDDWTSDRSSLIAAVNENRMMPQAGWLLTLLGLIIAGLLFVLLRRFIQQRKEQRERNRLELARRDAEAANRKKSKFLATISHELRTPMHAILGLLELELKQQGQQNNNLPVIYSSASSLLSLLNDLQDYAKLETGALQLNAKPMPLLPWISHISAVYQPLLGMRPVSFTVSHSESLPGAIMVDGGRLLQVMNNLIANAIKFTQRGEISVDIQWQPVDDKSGTLHLQVQDSGCGISAKELPHLFQPFYRAGNSKSMSVQGSGLGLSICKEIIHQMGGHIALTSQTGQGTQVNISLPAAVAVAVEETTSGLSIKKSSVPLAALPSLRIAVVDDHPTNLLLMQQQLNHLGRPSELFENGRDLLQAHRLQPFDLLFIDYNMPHPDGFTLAKVIRYLERQQNQVPVKIILCSADVQEFTRILPGNVTIDHWLTKPISLSAIENILHLEAIAKPDDTDDLRQLLDALSHQNSGMMRKLATTLIDSLMQDANLLEQPKPALSLVEKTAHRIKGSFLILQHAQGAALCQQLVIECQQGQIIDETYTQLRKLLDRTIHSLNAITASLP</sequence>
<dbReference type="GO" id="GO:0005524">
    <property type="term" value="F:ATP binding"/>
    <property type="evidence" value="ECO:0007669"/>
    <property type="project" value="UniProtKB-KW"/>
</dbReference>
<dbReference type="GO" id="GO:0009927">
    <property type="term" value="F:histidine phosphotransfer kinase activity"/>
    <property type="evidence" value="ECO:0007669"/>
    <property type="project" value="TreeGrafter"/>
</dbReference>
<dbReference type="Gene3D" id="3.40.50.2300">
    <property type="match status" value="1"/>
</dbReference>
<keyword evidence="10" id="KW-0812">Transmembrane</keyword>
<dbReference type="AlphaFoldDB" id="A0A0A8VEZ9"/>
<feature type="signal peptide" evidence="11">
    <location>
        <begin position="1"/>
        <end position="21"/>
    </location>
</feature>
<dbReference type="CDD" id="cd16922">
    <property type="entry name" value="HATPase_EvgS-ArcB-TorS-like"/>
    <property type="match status" value="1"/>
</dbReference>
<reference evidence="14" key="1">
    <citation type="journal article" date="2015" name="Genome Announc.">
        <title>Complete Genome Sequence of Yersinia ruckeri Strain CSF007-82, Etiologic Agent of Red Mouth Disease in Salmonid Fish.</title>
        <authorList>
            <person name="Nelson M.C."/>
            <person name="LaPatra S.E."/>
            <person name="Welch T.J."/>
            <person name="Graf J."/>
        </authorList>
    </citation>
    <scope>NUCLEOTIDE SEQUENCE</scope>
    <source>
        <strain evidence="14">CSF007-82</strain>
    </source>
</reference>
<evidence type="ECO:0000313" key="14">
    <source>
        <dbReference type="EMBL" id="CEK26943.1"/>
    </source>
</evidence>
<dbReference type="GO" id="GO:0000155">
    <property type="term" value="F:phosphorelay sensor kinase activity"/>
    <property type="evidence" value="ECO:0007669"/>
    <property type="project" value="InterPro"/>
</dbReference>
<dbReference type="Pfam" id="PF02518">
    <property type="entry name" value="HATPase_c"/>
    <property type="match status" value="1"/>
</dbReference>
<dbReference type="InterPro" id="IPR036641">
    <property type="entry name" value="HPT_dom_sf"/>
</dbReference>
<dbReference type="SUPFAM" id="SSF53850">
    <property type="entry name" value="Periplasmic binding protein-like II"/>
    <property type="match status" value="2"/>
</dbReference>
<keyword evidence="7" id="KW-0418">Kinase</keyword>
<evidence type="ECO:0000256" key="4">
    <source>
        <dbReference type="ARBA" id="ARBA00022679"/>
    </source>
</evidence>
<evidence type="ECO:0000259" key="12">
    <source>
        <dbReference type="PROSITE" id="PS50109"/>
    </source>
</evidence>